<evidence type="ECO:0000256" key="4">
    <source>
        <dbReference type="ARBA" id="ARBA00022729"/>
    </source>
</evidence>
<comment type="similarity">
    <text evidence="2">Belongs to the NPC2 family.</text>
</comment>
<dbReference type="SUPFAM" id="SSF81296">
    <property type="entry name" value="E set domains"/>
    <property type="match status" value="1"/>
</dbReference>
<evidence type="ECO:0000256" key="3">
    <source>
        <dbReference type="ARBA" id="ARBA00022525"/>
    </source>
</evidence>
<sequence length="155" mass="17077">MTKSLILSSFVLCFLALASSTHVDFEDCGKGKATSTIAFVDITPCDKQPCTLKRGTEETMEVQFTPHKAITAAKTIVHGKLPYLPVQLPFPVDNPDACKDQGIECPMAAGKTYTFKTVLPIKSMYPTTPVIVTWEMKDQDNNLVYCWQIAAQIEG</sequence>
<evidence type="ECO:0000313" key="9">
    <source>
        <dbReference type="Proteomes" id="UP001163046"/>
    </source>
</evidence>
<dbReference type="GO" id="GO:0005576">
    <property type="term" value="C:extracellular region"/>
    <property type="evidence" value="ECO:0007669"/>
    <property type="project" value="UniProtKB-SubCell"/>
</dbReference>
<dbReference type="GO" id="GO:0032367">
    <property type="term" value="P:intracellular cholesterol transport"/>
    <property type="evidence" value="ECO:0007669"/>
    <property type="project" value="InterPro"/>
</dbReference>
<dbReference type="Pfam" id="PF02221">
    <property type="entry name" value="E1_DerP2_DerF2"/>
    <property type="match status" value="1"/>
</dbReference>
<keyword evidence="5" id="KW-1015">Disulfide bond</keyword>
<accession>A0A9W9YSQ7</accession>
<feature type="domain" description="MD-2-related lipid-recognition" evidence="7">
    <location>
        <begin position="25"/>
        <end position="151"/>
    </location>
</feature>
<evidence type="ECO:0000313" key="8">
    <source>
        <dbReference type="EMBL" id="KAJ7365560.1"/>
    </source>
</evidence>
<feature type="signal peptide" evidence="6">
    <location>
        <begin position="1"/>
        <end position="20"/>
    </location>
</feature>
<dbReference type="InterPro" id="IPR014756">
    <property type="entry name" value="Ig_E-set"/>
</dbReference>
<proteinExistence type="inferred from homology"/>
<dbReference type="AlphaFoldDB" id="A0A9W9YSQ7"/>
<dbReference type="InterPro" id="IPR039670">
    <property type="entry name" value="NPC2-like"/>
</dbReference>
<feature type="chain" id="PRO_5040775725" evidence="6">
    <location>
        <begin position="21"/>
        <end position="155"/>
    </location>
</feature>
<gene>
    <name evidence="8" type="primary">NPC2_1</name>
    <name evidence="8" type="ORF">OS493_005674</name>
</gene>
<dbReference type="Proteomes" id="UP001163046">
    <property type="component" value="Unassembled WGS sequence"/>
</dbReference>
<keyword evidence="4 6" id="KW-0732">Signal</keyword>
<protein>
    <submittedName>
        <fullName evidence="8">Phosphatidylglycerol/phosphatidylinositol transfer protein</fullName>
    </submittedName>
</protein>
<dbReference type="Gene3D" id="2.60.40.770">
    <property type="match status" value="1"/>
</dbReference>
<evidence type="ECO:0000256" key="1">
    <source>
        <dbReference type="ARBA" id="ARBA00004613"/>
    </source>
</evidence>
<dbReference type="InterPro" id="IPR033916">
    <property type="entry name" value="ML_Npc2-like"/>
</dbReference>
<dbReference type="InterPro" id="IPR003172">
    <property type="entry name" value="ML_dom"/>
</dbReference>
<comment type="subcellular location">
    <subcellularLocation>
        <location evidence="1">Secreted</location>
    </subcellularLocation>
</comment>
<evidence type="ECO:0000256" key="5">
    <source>
        <dbReference type="ARBA" id="ARBA00023157"/>
    </source>
</evidence>
<evidence type="ECO:0000256" key="6">
    <source>
        <dbReference type="SAM" id="SignalP"/>
    </source>
</evidence>
<dbReference type="FunFam" id="2.60.40.770:FF:000001">
    <property type="entry name" value="NPC intracellular cholesterol transporter 2"/>
    <property type="match status" value="1"/>
</dbReference>
<dbReference type="PANTHER" id="PTHR11306">
    <property type="entry name" value="NIEMANN PICK TYPE C2 PROTEIN NPC2-RELATED"/>
    <property type="match status" value="1"/>
</dbReference>
<comment type="caution">
    <text evidence="8">The sequence shown here is derived from an EMBL/GenBank/DDBJ whole genome shotgun (WGS) entry which is preliminary data.</text>
</comment>
<dbReference type="OrthoDB" id="5965801at2759"/>
<keyword evidence="9" id="KW-1185">Reference proteome</keyword>
<evidence type="ECO:0000256" key="2">
    <source>
        <dbReference type="ARBA" id="ARBA00006370"/>
    </source>
</evidence>
<evidence type="ECO:0000259" key="7">
    <source>
        <dbReference type="SMART" id="SM00737"/>
    </source>
</evidence>
<organism evidence="8 9">
    <name type="scientific">Desmophyllum pertusum</name>
    <dbReference type="NCBI Taxonomy" id="174260"/>
    <lineage>
        <taxon>Eukaryota</taxon>
        <taxon>Metazoa</taxon>
        <taxon>Cnidaria</taxon>
        <taxon>Anthozoa</taxon>
        <taxon>Hexacorallia</taxon>
        <taxon>Scleractinia</taxon>
        <taxon>Caryophylliina</taxon>
        <taxon>Caryophylliidae</taxon>
        <taxon>Desmophyllum</taxon>
    </lineage>
</organism>
<reference evidence="8" key="1">
    <citation type="submission" date="2023-01" db="EMBL/GenBank/DDBJ databases">
        <title>Genome assembly of the deep-sea coral Lophelia pertusa.</title>
        <authorList>
            <person name="Herrera S."/>
            <person name="Cordes E."/>
        </authorList>
    </citation>
    <scope>NUCLEOTIDE SEQUENCE</scope>
    <source>
        <strain evidence="8">USNM1676648</strain>
        <tissue evidence="8">Polyp</tissue>
    </source>
</reference>
<keyword evidence="3" id="KW-0964">Secreted</keyword>
<name>A0A9W9YSQ7_9CNID</name>
<dbReference type="CDD" id="cd00916">
    <property type="entry name" value="Npc2_like"/>
    <property type="match status" value="1"/>
</dbReference>
<dbReference type="GO" id="GO:0032934">
    <property type="term" value="F:sterol binding"/>
    <property type="evidence" value="ECO:0007669"/>
    <property type="project" value="InterPro"/>
</dbReference>
<dbReference type="EMBL" id="MU827303">
    <property type="protein sequence ID" value="KAJ7365560.1"/>
    <property type="molecule type" value="Genomic_DNA"/>
</dbReference>
<dbReference type="PANTHER" id="PTHR11306:SF68">
    <property type="entry name" value="NPC INTRACELLULAR CHOLESTEROL TRANSPORTER 2"/>
    <property type="match status" value="1"/>
</dbReference>
<dbReference type="SMART" id="SM00737">
    <property type="entry name" value="ML"/>
    <property type="match status" value="1"/>
</dbReference>